<evidence type="ECO:0000259" key="8">
    <source>
        <dbReference type="PROSITE" id="PS50968"/>
    </source>
</evidence>
<evidence type="ECO:0000256" key="6">
    <source>
        <dbReference type="RuleBase" id="RU003423"/>
    </source>
</evidence>
<evidence type="ECO:0000259" key="9">
    <source>
        <dbReference type="PROSITE" id="PS51826"/>
    </source>
</evidence>
<sequence length="402" mass="43551">MPPLGESVTEATVSQWMVKPGDYVKKYDPILEAISDKVVTEIPSSDEGVIEELLVNENDVVPIGTDILKMTTEGAAESAPTTKKETVVEEQNTPSTKAAGRFSPAVLKIAGERNIDLSLVAGTGKDGRITRKDVLNYQPKEVPVVDNQPVQSVAQSAPPATPVAETTVSNNDLVTKADPVRKMIAQNMLRSVHEIPQAWTMIEVDVTGLVKLRNSLKNEFKEQNGFGLSYFPFFVKAVSSALRNNPKLNSSWQNDEIIQHKDINISIAVATDDALFVPVIKHADRLSITGIAAEVSRLATGVKTNTLKGSDSEGGTITVNNTGSFGSVESMGIINYPQAAILQVESIRKELSVLDDDTFGIRNKVNLCLTLDHRILDGLAAGKFLNEVKANLEAIDQNTNIY</sequence>
<evidence type="ECO:0000256" key="1">
    <source>
        <dbReference type="ARBA" id="ARBA00001938"/>
    </source>
</evidence>
<dbReference type="Pfam" id="PF00198">
    <property type="entry name" value="2-oxoacid_dh"/>
    <property type="match status" value="1"/>
</dbReference>
<protein>
    <recommendedName>
        <fullName evidence="6">Dihydrolipoamide acetyltransferase component of pyruvate dehydrogenase complex</fullName>
        <ecNumber evidence="6">2.3.1.-</ecNumber>
    </recommendedName>
</protein>
<dbReference type="Proteomes" id="UP000051248">
    <property type="component" value="Unassembled WGS sequence"/>
</dbReference>
<dbReference type="Gene3D" id="4.10.320.10">
    <property type="entry name" value="E3-binding domain"/>
    <property type="match status" value="1"/>
</dbReference>
<evidence type="ECO:0000313" key="10">
    <source>
        <dbReference type="EMBL" id="KRK80637.1"/>
    </source>
</evidence>
<dbReference type="InterPro" id="IPR001078">
    <property type="entry name" value="2-oxoacid_DH_actylTfrase"/>
</dbReference>
<dbReference type="InterPro" id="IPR004167">
    <property type="entry name" value="PSBD"/>
</dbReference>
<dbReference type="InterPro" id="IPR003016">
    <property type="entry name" value="2-oxoA_DH_lipoyl-BS"/>
</dbReference>
<dbReference type="GO" id="GO:0031405">
    <property type="term" value="F:lipoic acid binding"/>
    <property type="evidence" value="ECO:0007669"/>
    <property type="project" value="TreeGrafter"/>
</dbReference>
<evidence type="ECO:0000256" key="2">
    <source>
        <dbReference type="ARBA" id="ARBA00007317"/>
    </source>
</evidence>
<dbReference type="PROSITE" id="PS51826">
    <property type="entry name" value="PSBD"/>
    <property type="match status" value="1"/>
</dbReference>
<dbReference type="FunFam" id="3.30.559.10:FF:000007">
    <property type="entry name" value="Dihydrolipoamide acetyltransferase component of pyruvate dehydrogenase complex"/>
    <property type="match status" value="1"/>
</dbReference>
<evidence type="ECO:0000313" key="11">
    <source>
        <dbReference type="Proteomes" id="UP000051248"/>
    </source>
</evidence>
<dbReference type="SUPFAM" id="SSF47005">
    <property type="entry name" value="Peripheral subunit-binding domain of 2-oxo acid dehydrogenase complex"/>
    <property type="match status" value="1"/>
</dbReference>
<comment type="similarity">
    <text evidence="2 6">Belongs to the 2-oxoacid dehydrogenase family.</text>
</comment>
<dbReference type="EC" id="2.3.1.-" evidence="6"/>
<dbReference type="Pfam" id="PF00364">
    <property type="entry name" value="Biotin_lipoyl"/>
    <property type="match status" value="1"/>
</dbReference>
<evidence type="ECO:0000256" key="5">
    <source>
        <dbReference type="ARBA" id="ARBA00023315"/>
    </source>
</evidence>
<proteinExistence type="inferred from homology"/>
<dbReference type="AlphaFoldDB" id="A0A0R1KAE9"/>
<dbReference type="PROSITE" id="PS50968">
    <property type="entry name" value="BIOTINYL_LIPOYL"/>
    <property type="match status" value="1"/>
</dbReference>
<keyword evidence="11" id="KW-1185">Reference proteome</keyword>
<feature type="domain" description="Lipoyl-binding" evidence="8">
    <location>
        <begin position="1"/>
        <end position="71"/>
    </location>
</feature>
<dbReference type="SUPFAM" id="SSF52777">
    <property type="entry name" value="CoA-dependent acyltransferases"/>
    <property type="match status" value="1"/>
</dbReference>
<gene>
    <name evidence="10" type="ORF">FD03_GL002064</name>
</gene>
<dbReference type="STRING" id="1423775.FD03_GL002064"/>
<dbReference type="InterPro" id="IPR000089">
    <property type="entry name" value="Biotin_lipoyl"/>
</dbReference>
<dbReference type="InterPro" id="IPR023213">
    <property type="entry name" value="CAT-like_dom_sf"/>
</dbReference>
<dbReference type="Gene3D" id="2.40.50.100">
    <property type="match status" value="1"/>
</dbReference>
<keyword evidence="3 6" id="KW-0808">Transferase</keyword>
<reference evidence="10 11" key="1">
    <citation type="journal article" date="2015" name="Genome Announc.">
        <title>Expanding the biotechnology potential of lactobacilli through comparative genomics of 213 strains and associated genera.</title>
        <authorList>
            <person name="Sun Z."/>
            <person name="Harris H.M."/>
            <person name="McCann A."/>
            <person name="Guo C."/>
            <person name="Argimon S."/>
            <person name="Zhang W."/>
            <person name="Yang X."/>
            <person name="Jeffery I.B."/>
            <person name="Cooney J.C."/>
            <person name="Kagawa T.F."/>
            <person name="Liu W."/>
            <person name="Song Y."/>
            <person name="Salvetti E."/>
            <person name="Wrobel A."/>
            <person name="Rasinkangas P."/>
            <person name="Parkhill J."/>
            <person name="Rea M.C."/>
            <person name="O'Sullivan O."/>
            <person name="Ritari J."/>
            <person name="Douillard F.P."/>
            <person name="Paul Ross R."/>
            <person name="Yang R."/>
            <person name="Briner A.E."/>
            <person name="Felis G.E."/>
            <person name="de Vos W.M."/>
            <person name="Barrangou R."/>
            <person name="Klaenhammer T.R."/>
            <person name="Caufield P.W."/>
            <person name="Cui Y."/>
            <person name="Zhang H."/>
            <person name="O'Toole P.W."/>
        </authorList>
    </citation>
    <scope>NUCLEOTIDE SEQUENCE [LARGE SCALE GENOMIC DNA]</scope>
    <source>
        <strain evidence="10 11">DSM 19682</strain>
    </source>
</reference>
<dbReference type="InterPro" id="IPR036625">
    <property type="entry name" value="E3-bd_dom_sf"/>
</dbReference>
<dbReference type="PROSITE" id="PS00189">
    <property type="entry name" value="LIPOYL"/>
    <property type="match status" value="1"/>
</dbReference>
<evidence type="ECO:0000256" key="4">
    <source>
        <dbReference type="ARBA" id="ARBA00022823"/>
    </source>
</evidence>
<organism evidence="10 11">
    <name type="scientific">Companilactobacillus nodensis DSM 19682 = JCM 14932 = NBRC 107160</name>
    <dbReference type="NCBI Taxonomy" id="1423775"/>
    <lineage>
        <taxon>Bacteria</taxon>
        <taxon>Bacillati</taxon>
        <taxon>Bacillota</taxon>
        <taxon>Bacilli</taxon>
        <taxon>Lactobacillales</taxon>
        <taxon>Lactobacillaceae</taxon>
        <taxon>Companilactobacillus</taxon>
    </lineage>
</organism>
<dbReference type="Gene3D" id="3.30.559.10">
    <property type="entry name" value="Chloramphenicol acetyltransferase-like domain"/>
    <property type="match status" value="1"/>
</dbReference>
<dbReference type="eggNOG" id="COG0508">
    <property type="taxonomic scope" value="Bacteria"/>
</dbReference>
<feature type="domain" description="Peripheral subunit-binding (PSBD)" evidence="9">
    <location>
        <begin position="101"/>
        <end position="138"/>
    </location>
</feature>
<evidence type="ECO:0000256" key="7">
    <source>
        <dbReference type="SAM" id="MobiDB-lite"/>
    </source>
</evidence>
<dbReference type="PANTHER" id="PTHR43178">
    <property type="entry name" value="DIHYDROLIPOAMIDE ACETYLTRANSFERASE COMPONENT OF PYRUVATE DEHYDROGENASE COMPLEX"/>
    <property type="match status" value="1"/>
</dbReference>
<dbReference type="GO" id="GO:0005737">
    <property type="term" value="C:cytoplasm"/>
    <property type="evidence" value="ECO:0007669"/>
    <property type="project" value="TreeGrafter"/>
</dbReference>
<dbReference type="EMBL" id="AZDZ01000003">
    <property type="protein sequence ID" value="KRK80637.1"/>
    <property type="molecule type" value="Genomic_DNA"/>
</dbReference>
<comment type="caution">
    <text evidence="10">The sequence shown here is derived from an EMBL/GenBank/DDBJ whole genome shotgun (WGS) entry which is preliminary data.</text>
</comment>
<keyword evidence="5 6" id="KW-0012">Acyltransferase</keyword>
<dbReference type="CDD" id="cd06849">
    <property type="entry name" value="lipoyl_domain"/>
    <property type="match status" value="1"/>
</dbReference>
<accession>A0A0R1KAE9</accession>
<dbReference type="InterPro" id="IPR011053">
    <property type="entry name" value="Single_hybrid_motif"/>
</dbReference>
<dbReference type="Pfam" id="PF02817">
    <property type="entry name" value="E3_binding"/>
    <property type="match status" value="1"/>
</dbReference>
<comment type="cofactor">
    <cofactor evidence="1 6">
        <name>(R)-lipoate</name>
        <dbReference type="ChEBI" id="CHEBI:83088"/>
    </cofactor>
</comment>
<name>A0A0R1KAE9_9LACO</name>
<dbReference type="GO" id="GO:0016407">
    <property type="term" value="F:acetyltransferase activity"/>
    <property type="evidence" value="ECO:0007669"/>
    <property type="project" value="TreeGrafter"/>
</dbReference>
<dbReference type="InterPro" id="IPR050743">
    <property type="entry name" value="2-oxoacid_DH_E2_comp"/>
</dbReference>
<evidence type="ECO:0000256" key="3">
    <source>
        <dbReference type="ARBA" id="ARBA00022679"/>
    </source>
</evidence>
<dbReference type="PATRIC" id="fig|1423775.4.peg.2101"/>
<keyword evidence="4 6" id="KW-0450">Lipoyl</keyword>
<feature type="region of interest" description="Disordered" evidence="7">
    <location>
        <begin position="75"/>
        <end position="98"/>
    </location>
</feature>
<keyword evidence="10" id="KW-0670">Pyruvate</keyword>
<dbReference type="PANTHER" id="PTHR43178:SF5">
    <property type="entry name" value="LIPOAMIDE ACYLTRANSFERASE COMPONENT OF BRANCHED-CHAIN ALPHA-KETO ACID DEHYDROGENASE COMPLEX, MITOCHONDRIAL"/>
    <property type="match status" value="1"/>
</dbReference>
<dbReference type="SUPFAM" id="SSF51230">
    <property type="entry name" value="Single hybrid motif"/>
    <property type="match status" value="1"/>
</dbReference>